<evidence type="ECO:0000256" key="1">
    <source>
        <dbReference type="SAM" id="Phobius"/>
    </source>
</evidence>
<keyword evidence="3" id="KW-1185">Reference proteome</keyword>
<evidence type="ECO:0000313" key="2">
    <source>
        <dbReference type="EMBL" id="KTD26038.1"/>
    </source>
</evidence>
<keyword evidence="1" id="KW-0812">Transmembrane</keyword>
<protein>
    <submittedName>
        <fullName evidence="2">Uncharacterized protein</fullName>
    </submittedName>
</protein>
<feature type="transmembrane region" description="Helical" evidence="1">
    <location>
        <begin position="236"/>
        <end position="256"/>
    </location>
</feature>
<reference evidence="2 3" key="1">
    <citation type="submission" date="2015-11" db="EMBL/GenBank/DDBJ databases">
        <title>Genomic analysis of 38 Legionella species identifies large and diverse effector repertoires.</title>
        <authorList>
            <person name="Burstein D."/>
            <person name="Amaro F."/>
            <person name="Zusman T."/>
            <person name="Lifshitz Z."/>
            <person name="Cohen O."/>
            <person name="Gilbert J.A."/>
            <person name="Pupko T."/>
            <person name="Shuman H.A."/>
            <person name="Segal G."/>
        </authorList>
    </citation>
    <scope>NUCLEOTIDE SEQUENCE [LARGE SCALE GENOMIC DNA]</scope>
    <source>
        <strain evidence="2 3">PX-1-G2-E2</strain>
    </source>
</reference>
<name>A0A0W0W2A0_9GAMM</name>
<dbReference type="AlphaFoldDB" id="A0A0W0W2A0"/>
<organism evidence="2 3">
    <name type="scientific">Legionella maceachernii</name>
    <dbReference type="NCBI Taxonomy" id="466"/>
    <lineage>
        <taxon>Bacteria</taxon>
        <taxon>Pseudomonadati</taxon>
        <taxon>Pseudomonadota</taxon>
        <taxon>Gammaproteobacteria</taxon>
        <taxon>Legionellales</taxon>
        <taxon>Legionellaceae</taxon>
        <taxon>Legionella</taxon>
    </lineage>
</organism>
<keyword evidence="1" id="KW-1133">Transmembrane helix</keyword>
<evidence type="ECO:0000313" key="3">
    <source>
        <dbReference type="Proteomes" id="UP000054908"/>
    </source>
</evidence>
<proteinExistence type="predicted"/>
<dbReference type="RefSeq" id="WP_058452554.1">
    <property type="nucleotide sequence ID" value="NZ_CAAAIB010000004.1"/>
</dbReference>
<dbReference type="EMBL" id="LNYL01000042">
    <property type="protein sequence ID" value="KTD26038.1"/>
    <property type="molecule type" value="Genomic_DNA"/>
</dbReference>
<dbReference type="OrthoDB" id="5657048at2"/>
<dbReference type="Proteomes" id="UP000054908">
    <property type="component" value="Unassembled WGS sequence"/>
</dbReference>
<keyword evidence="1" id="KW-0472">Membrane</keyword>
<sequence length="293" mass="33367">MGKISYSQARNHLKAACEQYIAHNQVQLDGLISIDPWSLGLPFTPPRLGFHNWIYSVCWEVHKNLTFNNQEMCNSSTEKILPVLNKEQRLEQSDRSNVLHNLQALIELSHLILDQRGLGQRADCPQLSNLPQENAPFSTKIHYSFEHLLNLSRFMSNQPELQETHMPLIHDYLITIYSSFAGYVKGIAVRELQSTLQSDLGDKEAVEAVEMQLNNKVTLGILRENRQSSWEQNLKLLSVISMLIGVGIFTTLGLACKRYYDSGGTSINFFKPLSENLCETMIQITENTHPHMP</sequence>
<dbReference type="PATRIC" id="fig|466.6.peg.1904"/>
<gene>
    <name evidence="2" type="ORF">Lmac_1809</name>
</gene>
<comment type="caution">
    <text evidence="2">The sequence shown here is derived from an EMBL/GenBank/DDBJ whole genome shotgun (WGS) entry which is preliminary data.</text>
</comment>
<accession>A0A0W0W2A0</accession>